<keyword evidence="5" id="KW-0411">Iron-sulfur</keyword>
<dbReference type="SUPFAM" id="SSF50022">
    <property type="entry name" value="ISP domain"/>
    <property type="match status" value="1"/>
</dbReference>
<dbReference type="InterPro" id="IPR036922">
    <property type="entry name" value="Rieske_2Fe-2S_sf"/>
</dbReference>
<dbReference type="EMBL" id="MWIH01000007">
    <property type="protein sequence ID" value="OQO90278.1"/>
    <property type="molecule type" value="Genomic_DNA"/>
</dbReference>
<dbReference type="GO" id="GO:0016705">
    <property type="term" value="F:oxidoreductase activity, acting on paired donors, with incorporation or reduction of molecular oxygen"/>
    <property type="evidence" value="ECO:0007669"/>
    <property type="project" value="UniProtKB-ARBA"/>
</dbReference>
<dbReference type="Pfam" id="PF13806">
    <property type="entry name" value="Rieske_2"/>
    <property type="match status" value="1"/>
</dbReference>
<dbReference type="NCBIfam" id="TIGR02378">
    <property type="entry name" value="nirD_assim_sml"/>
    <property type="match status" value="1"/>
</dbReference>
<reference evidence="8 9" key="1">
    <citation type="submission" date="2017-02" db="EMBL/GenBank/DDBJ databases">
        <title>Draft genome of Saccharomonospora sp. 154.</title>
        <authorList>
            <person name="Alonso-Carmona G.S."/>
            <person name="De La Haba R."/>
            <person name="Vera-Gargallo B."/>
            <person name="Sandoval-Trujillo A.H."/>
            <person name="Ramirez-Duran N."/>
            <person name="Ventosa A."/>
        </authorList>
    </citation>
    <scope>NUCLEOTIDE SEQUENCE [LARGE SCALE GENOMIC DNA]</scope>
    <source>
        <strain evidence="8 9">LRS4.154</strain>
    </source>
</reference>
<dbReference type="InterPro" id="IPR017941">
    <property type="entry name" value="Rieske_2Fe-2S"/>
</dbReference>
<evidence type="ECO:0000259" key="7">
    <source>
        <dbReference type="PROSITE" id="PS51296"/>
    </source>
</evidence>
<keyword evidence="2" id="KW-0479">Metal-binding</keyword>
<dbReference type="PANTHER" id="PTHR40562:SF1">
    <property type="entry name" value="NITRITE REDUCTASE (NADH) SMALL SUBUNIT"/>
    <property type="match status" value="1"/>
</dbReference>
<dbReference type="PANTHER" id="PTHR40562">
    <property type="match status" value="1"/>
</dbReference>
<dbReference type="RefSeq" id="WP_081193759.1">
    <property type="nucleotide sequence ID" value="NZ_MWIH01000007.1"/>
</dbReference>
<keyword evidence="1" id="KW-0001">2Fe-2S</keyword>
<keyword evidence="6" id="KW-0534">Nitrate assimilation</keyword>
<dbReference type="AlphaFoldDB" id="A0A1V8ZZQ7"/>
<evidence type="ECO:0000256" key="4">
    <source>
        <dbReference type="ARBA" id="ARBA00023004"/>
    </source>
</evidence>
<dbReference type="InterPro" id="IPR017881">
    <property type="entry name" value="NirD"/>
</dbReference>
<proteinExistence type="predicted"/>
<evidence type="ECO:0000256" key="2">
    <source>
        <dbReference type="ARBA" id="ARBA00022723"/>
    </source>
</evidence>
<comment type="caution">
    <text evidence="8">The sequence shown here is derived from an EMBL/GenBank/DDBJ whole genome shotgun (WGS) entry which is preliminary data.</text>
</comment>
<keyword evidence="3" id="KW-0560">Oxidoreductase</keyword>
<keyword evidence="4" id="KW-0408">Iron</keyword>
<dbReference type="Gene3D" id="2.102.10.10">
    <property type="entry name" value="Rieske [2Fe-2S] iron-sulphur domain"/>
    <property type="match status" value="1"/>
</dbReference>
<evidence type="ECO:0000256" key="6">
    <source>
        <dbReference type="ARBA" id="ARBA00023063"/>
    </source>
</evidence>
<dbReference type="GO" id="GO:0046872">
    <property type="term" value="F:metal ion binding"/>
    <property type="evidence" value="ECO:0007669"/>
    <property type="project" value="UniProtKB-KW"/>
</dbReference>
<gene>
    <name evidence="8" type="ORF">B1813_17775</name>
</gene>
<evidence type="ECO:0000313" key="9">
    <source>
        <dbReference type="Proteomes" id="UP000192591"/>
    </source>
</evidence>
<dbReference type="Proteomes" id="UP000192591">
    <property type="component" value="Unassembled WGS sequence"/>
</dbReference>
<dbReference type="PROSITE" id="PS51296">
    <property type="entry name" value="RIESKE"/>
    <property type="match status" value="1"/>
</dbReference>
<evidence type="ECO:0000256" key="1">
    <source>
        <dbReference type="ARBA" id="ARBA00022714"/>
    </source>
</evidence>
<organism evidence="8 9">
    <name type="scientific">Saccharomonospora piscinae</name>
    <dbReference type="NCBI Taxonomy" id="687388"/>
    <lineage>
        <taxon>Bacteria</taxon>
        <taxon>Bacillati</taxon>
        <taxon>Actinomycetota</taxon>
        <taxon>Actinomycetes</taxon>
        <taxon>Pseudonocardiales</taxon>
        <taxon>Pseudonocardiaceae</taxon>
        <taxon>Saccharomonospora</taxon>
    </lineage>
</organism>
<dbReference type="GO" id="GO:0008942">
    <property type="term" value="F:nitrite reductase [NAD(P)H] activity"/>
    <property type="evidence" value="ECO:0007669"/>
    <property type="project" value="InterPro"/>
</dbReference>
<name>A0A1V8ZZQ7_SACPI</name>
<dbReference type="PROSITE" id="PS51300">
    <property type="entry name" value="NIRD"/>
    <property type="match status" value="1"/>
</dbReference>
<evidence type="ECO:0000313" key="8">
    <source>
        <dbReference type="EMBL" id="OQO90278.1"/>
    </source>
</evidence>
<sequence>MTTGERVWTPVCEVAAVPRADGVAALLDGDVQVAVFRTGGDEFYALSNIDPFSGAAVLSRGIVGDSDGVPVVASPVYKQRFDLRTGECLDDGSVRVATHPVRVEDGTVSVSVPVSVPVSTPVPASAP</sequence>
<evidence type="ECO:0000256" key="3">
    <source>
        <dbReference type="ARBA" id="ARBA00023002"/>
    </source>
</evidence>
<evidence type="ECO:0000256" key="5">
    <source>
        <dbReference type="ARBA" id="ARBA00023014"/>
    </source>
</evidence>
<keyword evidence="9" id="KW-1185">Reference proteome</keyword>
<dbReference type="CDD" id="cd03529">
    <property type="entry name" value="Rieske_NirD"/>
    <property type="match status" value="1"/>
</dbReference>
<dbReference type="STRING" id="1962155.B1813_17775"/>
<protein>
    <submittedName>
        <fullName evidence="8">Nitrite reductase (NAD(P)H) small subunit</fullName>
    </submittedName>
</protein>
<dbReference type="GO" id="GO:0042128">
    <property type="term" value="P:nitrate assimilation"/>
    <property type="evidence" value="ECO:0007669"/>
    <property type="project" value="UniProtKB-KW"/>
</dbReference>
<dbReference type="GO" id="GO:0004497">
    <property type="term" value="F:monooxygenase activity"/>
    <property type="evidence" value="ECO:0007669"/>
    <property type="project" value="UniProtKB-ARBA"/>
</dbReference>
<accession>A0A1V8ZZQ7</accession>
<dbReference type="InterPro" id="IPR012748">
    <property type="entry name" value="Rieske-like_NirD"/>
</dbReference>
<dbReference type="GO" id="GO:0051537">
    <property type="term" value="F:2 iron, 2 sulfur cluster binding"/>
    <property type="evidence" value="ECO:0007669"/>
    <property type="project" value="UniProtKB-KW"/>
</dbReference>
<feature type="domain" description="Rieske" evidence="7">
    <location>
        <begin position="8"/>
        <end position="110"/>
    </location>
</feature>